<feature type="transmembrane region" description="Helical" evidence="6">
    <location>
        <begin position="32"/>
        <end position="58"/>
    </location>
</feature>
<keyword evidence="4 6" id="KW-1133">Transmembrane helix</keyword>
<comment type="caution">
    <text evidence="7">The sequence shown here is derived from an EMBL/GenBank/DDBJ whole genome shotgun (WGS) entry which is preliminary data.</text>
</comment>
<protein>
    <recommendedName>
        <fullName evidence="9">Transmembrane protein 151B</fullName>
    </recommendedName>
</protein>
<evidence type="ECO:0000256" key="5">
    <source>
        <dbReference type="ARBA" id="ARBA00023136"/>
    </source>
</evidence>
<reference evidence="7" key="2">
    <citation type="journal article" date="2021" name="Genome Biol. Evol.">
        <title>Developing a high-quality reference genome for a parasitic bivalve with doubly uniparental inheritance (Bivalvia: Unionida).</title>
        <authorList>
            <person name="Smith C.H."/>
        </authorList>
    </citation>
    <scope>NUCLEOTIDE SEQUENCE</scope>
    <source>
        <strain evidence="7">CHS0354</strain>
        <tissue evidence="7">Mantle</tissue>
    </source>
</reference>
<evidence type="ECO:0000256" key="4">
    <source>
        <dbReference type="ARBA" id="ARBA00022989"/>
    </source>
</evidence>
<dbReference type="Pfam" id="PF14857">
    <property type="entry name" value="TMEM151"/>
    <property type="match status" value="1"/>
</dbReference>
<evidence type="ECO:0000256" key="1">
    <source>
        <dbReference type="ARBA" id="ARBA00004141"/>
    </source>
</evidence>
<proteinExistence type="inferred from homology"/>
<dbReference type="AlphaFoldDB" id="A0AAE0VVP2"/>
<feature type="transmembrane region" description="Helical" evidence="6">
    <location>
        <begin position="79"/>
        <end position="96"/>
    </location>
</feature>
<accession>A0AAE0VVP2</accession>
<evidence type="ECO:0000256" key="6">
    <source>
        <dbReference type="SAM" id="Phobius"/>
    </source>
</evidence>
<gene>
    <name evidence="7" type="ORF">CHS0354_000322</name>
</gene>
<keyword evidence="3 6" id="KW-0812">Transmembrane</keyword>
<feature type="transmembrane region" description="Helical" evidence="6">
    <location>
        <begin position="260"/>
        <end position="279"/>
    </location>
</feature>
<sequence length="593" mass="67908">MQSSPLPSDRKQQPIKHSLCTSLRRDAHWKCLILTLLIYGCLAAICWCRLDVVSKVIVQYDRHISRKDINQSNPCADGYVYIPVAFVILLYLVYLVECWHCHTRLDLKYKVDVASVRHQMRQIRESFPILWWRANCYHYVRRTRHVTRYRNGDAFTSTQVYYERVNSHSTGCAFNFTNCGVKDMSKDVTGLEIYPATKIRFSMGFSFANRESEQEFQEQRCQFFSENERRDDYMETREGMGLLNINFREHVIAFKDPDNLPWYVSNLIFWITSFILLSWPLRVIIEYKTAYLDFHIHKIFGTNYENHSQLGQITRVDTTASAELEMKIRNNFIIVPSYSEALLIDVNATSSHTLHDANANVTSPALAPTRSITWNNISASPSNGYINGFFTGANYPNIYHNDSFSIINGAAVFQNDGALNVRTSASGCRLTLQRTSSWRNHVKYTQKASSGNTMFVLSSPESPDGYSVIVDHRLSSARIYKVGSSYNTIQSLWSNMNPPELDNIINNQATSSCSTFRPVNLSCSIMQLCEPNGIRNSGILRTQSPPGYDEALNMQKPHRVGTLPMLGSISEHERLIRNSRVGRSYHTLMETSL</sequence>
<keyword evidence="5 6" id="KW-0472">Membrane</keyword>
<dbReference type="Proteomes" id="UP001195483">
    <property type="component" value="Unassembled WGS sequence"/>
</dbReference>
<dbReference type="PANTHER" id="PTHR31893:SF5">
    <property type="entry name" value="TRANSMEMBRANE PROTEIN 151 HOMOLOG"/>
    <property type="match status" value="1"/>
</dbReference>
<evidence type="ECO:0000313" key="7">
    <source>
        <dbReference type="EMBL" id="KAK3592378.1"/>
    </source>
</evidence>
<keyword evidence="8" id="KW-1185">Reference proteome</keyword>
<comment type="similarity">
    <text evidence="2">Belongs to the TMEM151 family.</text>
</comment>
<dbReference type="GO" id="GO:0016020">
    <property type="term" value="C:membrane"/>
    <property type="evidence" value="ECO:0007669"/>
    <property type="project" value="UniProtKB-SubCell"/>
</dbReference>
<evidence type="ECO:0000256" key="2">
    <source>
        <dbReference type="ARBA" id="ARBA00009583"/>
    </source>
</evidence>
<dbReference type="PANTHER" id="PTHR31893">
    <property type="entry name" value="TRANSMEMBRANE PROTEIN 151 HOMOLOG"/>
    <property type="match status" value="1"/>
</dbReference>
<reference evidence="7" key="3">
    <citation type="submission" date="2023-05" db="EMBL/GenBank/DDBJ databases">
        <authorList>
            <person name="Smith C.H."/>
        </authorList>
    </citation>
    <scope>NUCLEOTIDE SEQUENCE</scope>
    <source>
        <strain evidence="7">CHS0354</strain>
        <tissue evidence="7">Mantle</tissue>
    </source>
</reference>
<organism evidence="7 8">
    <name type="scientific">Potamilus streckersoni</name>
    <dbReference type="NCBI Taxonomy" id="2493646"/>
    <lineage>
        <taxon>Eukaryota</taxon>
        <taxon>Metazoa</taxon>
        <taxon>Spiralia</taxon>
        <taxon>Lophotrochozoa</taxon>
        <taxon>Mollusca</taxon>
        <taxon>Bivalvia</taxon>
        <taxon>Autobranchia</taxon>
        <taxon>Heteroconchia</taxon>
        <taxon>Palaeoheterodonta</taxon>
        <taxon>Unionida</taxon>
        <taxon>Unionoidea</taxon>
        <taxon>Unionidae</taxon>
        <taxon>Ambleminae</taxon>
        <taxon>Lampsilini</taxon>
        <taxon>Potamilus</taxon>
    </lineage>
</organism>
<dbReference type="InterPro" id="IPR026767">
    <property type="entry name" value="Tmem151"/>
</dbReference>
<comment type="subcellular location">
    <subcellularLocation>
        <location evidence="1">Membrane</location>
        <topology evidence="1">Multi-pass membrane protein</topology>
    </subcellularLocation>
</comment>
<dbReference type="EMBL" id="JAEAOA010000074">
    <property type="protein sequence ID" value="KAK3592378.1"/>
    <property type="molecule type" value="Genomic_DNA"/>
</dbReference>
<evidence type="ECO:0000313" key="8">
    <source>
        <dbReference type="Proteomes" id="UP001195483"/>
    </source>
</evidence>
<reference evidence="7" key="1">
    <citation type="journal article" date="2021" name="Genome Biol. Evol.">
        <title>A High-Quality Reference Genome for a Parasitic Bivalve with Doubly Uniparental Inheritance (Bivalvia: Unionida).</title>
        <authorList>
            <person name="Smith C.H."/>
        </authorList>
    </citation>
    <scope>NUCLEOTIDE SEQUENCE</scope>
    <source>
        <strain evidence="7">CHS0354</strain>
    </source>
</reference>
<name>A0AAE0VVP2_9BIVA</name>
<evidence type="ECO:0000256" key="3">
    <source>
        <dbReference type="ARBA" id="ARBA00022692"/>
    </source>
</evidence>
<evidence type="ECO:0008006" key="9">
    <source>
        <dbReference type="Google" id="ProtNLM"/>
    </source>
</evidence>